<comment type="subcellular location">
    <subcellularLocation>
        <location evidence="1">Membrane</location>
        <topology evidence="1">Multi-pass membrane protein</topology>
    </subcellularLocation>
</comment>
<evidence type="ECO:0000256" key="9">
    <source>
        <dbReference type="ARBA" id="ARBA00023284"/>
    </source>
</evidence>
<evidence type="ECO:0000256" key="8">
    <source>
        <dbReference type="ARBA" id="ARBA00023157"/>
    </source>
</evidence>
<dbReference type="PANTHER" id="PTHR34573:SF1">
    <property type="entry name" value="VITAMIN K EPOXIDE REDUCTASE DOMAIN-CONTAINING PROTEIN"/>
    <property type="match status" value="1"/>
</dbReference>
<evidence type="ECO:0000313" key="12">
    <source>
        <dbReference type="EMBL" id="MBE9029545.1"/>
    </source>
</evidence>
<dbReference type="InterPro" id="IPR044698">
    <property type="entry name" value="VKOR/LTO1"/>
</dbReference>
<protein>
    <submittedName>
        <fullName evidence="12">Vitamin K epoxide reductase family protein</fullName>
    </submittedName>
</protein>
<dbReference type="Pfam" id="PF07884">
    <property type="entry name" value="VKOR"/>
    <property type="match status" value="1"/>
</dbReference>
<dbReference type="InterPro" id="IPR012932">
    <property type="entry name" value="VKOR"/>
</dbReference>
<evidence type="ECO:0000313" key="13">
    <source>
        <dbReference type="Proteomes" id="UP000625316"/>
    </source>
</evidence>
<dbReference type="SUPFAM" id="SSF52833">
    <property type="entry name" value="Thioredoxin-like"/>
    <property type="match status" value="1"/>
</dbReference>
<dbReference type="AlphaFoldDB" id="A0A928VN42"/>
<feature type="domain" description="Vitamin K epoxide reductase" evidence="11">
    <location>
        <begin position="11"/>
        <end position="155"/>
    </location>
</feature>
<dbReference type="GO" id="GO:0016020">
    <property type="term" value="C:membrane"/>
    <property type="evidence" value="ECO:0007669"/>
    <property type="project" value="UniProtKB-SubCell"/>
</dbReference>
<feature type="transmembrane region" description="Helical" evidence="10">
    <location>
        <begin position="106"/>
        <end position="126"/>
    </location>
</feature>
<dbReference type="Gene3D" id="3.40.30.10">
    <property type="entry name" value="Glutaredoxin"/>
    <property type="match status" value="1"/>
</dbReference>
<keyword evidence="9" id="KW-0676">Redox-active center</keyword>
<dbReference type="GO" id="GO:0016491">
    <property type="term" value="F:oxidoreductase activity"/>
    <property type="evidence" value="ECO:0007669"/>
    <property type="project" value="UniProtKB-KW"/>
</dbReference>
<comment type="similarity">
    <text evidence="2">Belongs to the VKOR family.</text>
</comment>
<dbReference type="InterPro" id="IPR038354">
    <property type="entry name" value="VKOR_sf"/>
</dbReference>
<keyword evidence="6" id="KW-0560">Oxidoreductase</keyword>
<evidence type="ECO:0000256" key="6">
    <source>
        <dbReference type="ARBA" id="ARBA00023002"/>
    </source>
</evidence>
<comment type="caution">
    <text evidence="12">The sequence shown here is derived from an EMBL/GenBank/DDBJ whole genome shotgun (WGS) entry which is preliminary data.</text>
</comment>
<dbReference type="CDD" id="cd12916">
    <property type="entry name" value="VKOR_1"/>
    <property type="match status" value="1"/>
</dbReference>
<dbReference type="GO" id="GO:0048038">
    <property type="term" value="F:quinone binding"/>
    <property type="evidence" value="ECO:0007669"/>
    <property type="project" value="UniProtKB-KW"/>
</dbReference>
<dbReference type="SMART" id="SM00756">
    <property type="entry name" value="VKc"/>
    <property type="match status" value="1"/>
</dbReference>
<gene>
    <name evidence="12" type="ORF">IQ266_07185</name>
</gene>
<dbReference type="Gene3D" id="1.20.1440.130">
    <property type="entry name" value="VKOR domain"/>
    <property type="match status" value="1"/>
</dbReference>
<proteinExistence type="inferred from homology"/>
<keyword evidence="8" id="KW-1015">Disulfide bond</keyword>
<keyword evidence="5 10" id="KW-1133">Transmembrane helix</keyword>
<keyword evidence="13" id="KW-1185">Reference proteome</keyword>
<accession>A0A928VN42</accession>
<dbReference type="Proteomes" id="UP000625316">
    <property type="component" value="Unassembled WGS sequence"/>
</dbReference>
<dbReference type="PANTHER" id="PTHR34573">
    <property type="entry name" value="VKC DOMAIN-CONTAINING PROTEIN"/>
    <property type="match status" value="1"/>
</dbReference>
<organism evidence="12 13">
    <name type="scientific">Romeriopsis navalis LEGE 11480</name>
    <dbReference type="NCBI Taxonomy" id="2777977"/>
    <lineage>
        <taxon>Bacteria</taxon>
        <taxon>Bacillati</taxon>
        <taxon>Cyanobacteriota</taxon>
        <taxon>Cyanophyceae</taxon>
        <taxon>Leptolyngbyales</taxon>
        <taxon>Leptolyngbyaceae</taxon>
        <taxon>Romeriopsis</taxon>
        <taxon>Romeriopsis navalis</taxon>
    </lineage>
</organism>
<feature type="transmembrane region" description="Helical" evidence="10">
    <location>
        <begin position="163"/>
        <end position="183"/>
    </location>
</feature>
<keyword evidence="7 10" id="KW-0472">Membrane</keyword>
<sequence length="327" mass="35236">MVRAKSTPWIQTWSRPLMAIIAGLGVIDTSYITYEKLTNQSSGICQAGCSTVLNSPYAEIFGQPLALFGLAAYLVIFGLAIAPLISGGTTIEGSNRPTAIASGTQLPLFLTAAAMTLFSGYLMYLLSSEIHAVCYFCIASAIFSTSLLILSIVGFAWESLGQLIFPGLITSMVTIVAVLGLYAPAQAFDPNMTLIKDRSGNVFFGVGTPSGTAETQLANHLKSTGATMYGAYWCPHCCEQKQLFGQSAMKDLNYVECAADGPNQQSDVCRQVVPEVEKLTGEKFGFPTWKINGQYYPGRKPLTELAQLSGYKGPQDFQNPFQSCQMP</sequence>
<reference evidence="12" key="1">
    <citation type="submission" date="2020-10" db="EMBL/GenBank/DDBJ databases">
        <authorList>
            <person name="Castelo-Branco R."/>
            <person name="Eusebio N."/>
            <person name="Adriana R."/>
            <person name="Vieira A."/>
            <person name="Brugerolle De Fraissinette N."/>
            <person name="Rezende De Castro R."/>
            <person name="Schneider M.P."/>
            <person name="Vasconcelos V."/>
            <person name="Leao P.N."/>
        </authorList>
    </citation>
    <scope>NUCLEOTIDE SEQUENCE</scope>
    <source>
        <strain evidence="12">LEGE 11480</strain>
    </source>
</reference>
<evidence type="ECO:0000256" key="7">
    <source>
        <dbReference type="ARBA" id="ARBA00023136"/>
    </source>
</evidence>
<dbReference type="RefSeq" id="WP_264324363.1">
    <property type="nucleotide sequence ID" value="NZ_JADEXQ010000017.1"/>
</dbReference>
<feature type="transmembrane region" description="Helical" evidence="10">
    <location>
        <begin position="65"/>
        <end position="86"/>
    </location>
</feature>
<keyword evidence="4" id="KW-0874">Quinone</keyword>
<dbReference type="InterPro" id="IPR036249">
    <property type="entry name" value="Thioredoxin-like_sf"/>
</dbReference>
<dbReference type="EMBL" id="JADEXQ010000017">
    <property type="protein sequence ID" value="MBE9029545.1"/>
    <property type="molecule type" value="Genomic_DNA"/>
</dbReference>
<feature type="transmembrane region" description="Helical" evidence="10">
    <location>
        <begin position="133"/>
        <end position="157"/>
    </location>
</feature>
<evidence type="ECO:0000256" key="4">
    <source>
        <dbReference type="ARBA" id="ARBA00022719"/>
    </source>
</evidence>
<evidence type="ECO:0000256" key="5">
    <source>
        <dbReference type="ARBA" id="ARBA00022989"/>
    </source>
</evidence>
<evidence type="ECO:0000256" key="2">
    <source>
        <dbReference type="ARBA" id="ARBA00006214"/>
    </source>
</evidence>
<evidence type="ECO:0000256" key="10">
    <source>
        <dbReference type="SAM" id="Phobius"/>
    </source>
</evidence>
<evidence type="ECO:0000259" key="11">
    <source>
        <dbReference type="SMART" id="SM00756"/>
    </source>
</evidence>
<evidence type="ECO:0000256" key="1">
    <source>
        <dbReference type="ARBA" id="ARBA00004141"/>
    </source>
</evidence>
<name>A0A928VN42_9CYAN</name>
<evidence type="ECO:0000256" key="3">
    <source>
        <dbReference type="ARBA" id="ARBA00022692"/>
    </source>
</evidence>
<keyword evidence="3 10" id="KW-0812">Transmembrane</keyword>